<dbReference type="OrthoDB" id="9801077at2"/>
<feature type="chain" id="PRO_5016739402" description="beta-galactosidase" evidence="10">
    <location>
        <begin position="20"/>
        <end position="959"/>
    </location>
</feature>
<reference evidence="15 16" key="1">
    <citation type="submission" date="2018-06" db="EMBL/GenBank/DDBJ databases">
        <authorList>
            <consortium name="Pathogen Informatics"/>
            <person name="Doyle S."/>
        </authorList>
    </citation>
    <scope>NUCLEOTIDE SEQUENCE [LARGE SCALE GENOMIC DNA]</scope>
    <source>
        <strain evidence="15 16">NCTC11190</strain>
    </source>
</reference>
<evidence type="ECO:0000256" key="9">
    <source>
        <dbReference type="ARBA" id="ARBA00032230"/>
    </source>
</evidence>
<dbReference type="InterPro" id="IPR004199">
    <property type="entry name" value="B-gal_small/dom_5"/>
</dbReference>
<evidence type="ECO:0000259" key="13">
    <source>
        <dbReference type="Pfam" id="PF02837"/>
    </source>
</evidence>
<dbReference type="AlphaFoldDB" id="A0A379MS17"/>
<dbReference type="EMBL" id="UGVL01000001">
    <property type="protein sequence ID" value="SUE34524.1"/>
    <property type="molecule type" value="Genomic_DNA"/>
</dbReference>
<evidence type="ECO:0000256" key="2">
    <source>
        <dbReference type="ARBA" id="ARBA00001913"/>
    </source>
</evidence>
<dbReference type="Gene3D" id="2.70.98.10">
    <property type="match status" value="1"/>
</dbReference>
<accession>A0A379MS17</accession>
<evidence type="ECO:0000256" key="8">
    <source>
        <dbReference type="ARBA" id="ARBA00023295"/>
    </source>
</evidence>
<dbReference type="STRING" id="880526.GCA_000427365_02068"/>
<evidence type="ECO:0000256" key="6">
    <source>
        <dbReference type="ARBA" id="ARBA00022801"/>
    </source>
</evidence>
<comment type="subunit">
    <text evidence="4">Monomer.</text>
</comment>
<evidence type="ECO:0000256" key="5">
    <source>
        <dbReference type="ARBA" id="ARBA00012756"/>
    </source>
</evidence>
<dbReference type="Pfam" id="PF00703">
    <property type="entry name" value="Glyco_hydro_2"/>
    <property type="match status" value="1"/>
</dbReference>
<evidence type="ECO:0000313" key="16">
    <source>
        <dbReference type="Proteomes" id="UP000255233"/>
    </source>
</evidence>
<dbReference type="GO" id="GO:0005990">
    <property type="term" value="P:lactose catabolic process"/>
    <property type="evidence" value="ECO:0007669"/>
    <property type="project" value="TreeGrafter"/>
</dbReference>
<feature type="domain" description="Glycoside hydrolase family 2 immunoglobulin-like beta-sandwich" evidence="11">
    <location>
        <begin position="182"/>
        <end position="284"/>
    </location>
</feature>
<dbReference type="GO" id="GO:0009341">
    <property type="term" value="C:beta-galactosidase complex"/>
    <property type="evidence" value="ECO:0007669"/>
    <property type="project" value="InterPro"/>
</dbReference>
<dbReference type="SUPFAM" id="SSF74650">
    <property type="entry name" value="Galactose mutarotase-like"/>
    <property type="match status" value="1"/>
</dbReference>
<dbReference type="Proteomes" id="UP000255233">
    <property type="component" value="Unassembled WGS sequence"/>
</dbReference>
<gene>
    <name evidence="15" type="primary">ebgA</name>
    <name evidence="15" type="ORF">NCTC11190_01752</name>
</gene>
<dbReference type="InterPro" id="IPR006101">
    <property type="entry name" value="Glyco_hydro_2"/>
</dbReference>
<evidence type="ECO:0000259" key="11">
    <source>
        <dbReference type="Pfam" id="PF00703"/>
    </source>
</evidence>
<dbReference type="PRINTS" id="PR00132">
    <property type="entry name" value="GLHYDRLASE2"/>
</dbReference>
<dbReference type="GO" id="GO:0004565">
    <property type="term" value="F:beta-galactosidase activity"/>
    <property type="evidence" value="ECO:0007669"/>
    <property type="project" value="UniProtKB-EC"/>
</dbReference>
<dbReference type="InterPro" id="IPR006103">
    <property type="entry name" value="Glyco_hydro_2_cat"/>
</dbReference>
<evidence type="ECO:0000256" key="1">
    <source>
        <dbReference type="ARBA" id="ARBA00001412"/>
    </source>
</evidence>
<comment type="similarity">
    <text evidence="3">Belongs to the glycosyl hydrolase 2 family.</text>
</comment>
<dbReference type="InterPro" id="IPR050347">
    <property type="entry name" value="Bact_Beta-galactosidase"/>
</dbReference>
<sequence length="959" mass="106487">MKRLVCLIAAAAAALTAFSQNGHLPRLSPRPRTVEGVAAPVMTLNGTWTFRTETLPSAPIEVPGEWTMQGFEVGEGETAVYTRTFRLPDDWQGKRIKLRLDGVSSHAAVRINDRLVGEHEGSMAPFEFDITDAVEPGTNTLTVETQALTVGDRLSCLSQYAAHTVGGILRKATLFALPQTNIAATDLNTAIDRSGRHAVLEITTALENAPGQEATVEYRLKDAAGKTVAATRQKITGSHPATTRLTVRNAEFWNPESPYLYTLSTELRIDGGSVQTNEQRVGLRQVEVRGNRLLVNGRPVKLHGVNRHEVHPLRGRSLTPELCRRDAEIFKAGNCNYVRTSHYPPSEEFLDACDELGLFVESEAALCWMSHGSAPVWGKWDYRDERFLPYMLRANVDNILAGRRHPSVILWSLGNESYWSPLWQQVLDSVKKIDASRPYSFHDQCWGGYNNGGNRADLWNYHYPSIGSVAACDTMSRPVLFGEYAHLSCYNRTELVADPGIRAAFGTPLVQLYDTMYRHPGCLGGALWSGIDDTFHLPDGQIVGYGPWGPIDGWRREKPEYTAMKRAYSPFRIVEQKRTPEGIELTVENRYDFTGFDRVTIEAGEPGGTLRRISSRIPARGEGRIFIPAGEQQDIYLRVTGPQGYVCAEELFKAESEAAPASRPIEWTAEEAPDALTVRGTAGDGRRYTVVFSKITGLMTKAACDSTSLLLQGPAFSLVAMDADNGGKPNVANETYQNNLYPKKSYPYLVLFATAFRHERDAAGSVRVETELSYQDGDKGKIAYRFLPDGRIETTYEITSAKAADPRQYGLVMQLPRAMENLSWRRDAEFSVYPDDDIARPEGTARLNARKQYEAEAWREVPQGAWKDDANAMGSVDFRSTRTNILSAALADASGHGIVLHGDGRQALRCWLQDGRVQMLVADYNNGGSERFYSAPFTDGRIRIEKGDTLTGKLTFELR</sequence>
<comment type="catalytic activity">
    <reaction evidence="1">
        <text>Hydrolysis of terminal non-reducing beta-D-galactose residues in beta-D-galactosides.</text>
        <dbReference type="EC" id="3.2.1.23"/>
    </reaction>
</comment>
<dbReference type="Gene3D" id="3.20.20.80">
    <property type="entry name" value="Glycosidases"/>
    <property type="match status" value="1"/>
</dbReference>
<dbReference type="InterPro" id="IPR006102">
    <property type="entry name" value="Ig-like_GH2"/>
</dbReference>
<evidence type="ECO:0000256" key="10">
    <source>
        <dbReference type="SAM" id="SignalP"/>
    </source>
</evidence>
<dbReference type="SUPFAM" id="SSF49303">
    <property type="entry name" value="beta-Galactosidase/glucuronidase domain"/>
    <property type="match status" value="1"/>
</dbReference>
<evidence type="ECO:0000259" key="14">
    <source>
        <dbReference type="Pfam" id="PF02929"/>
    </source>
</evidence>
<dbReference type="SUPFAM" id="SSF51445">
    <property type="entry name" value="(Trans)glycosidases"/>
    <property type="match status" value="1"/>
</dbReference>
<dbReference type="Pfam" id="PF02836">
    <property type="entry name" value="Glyco_hydro_2_C"/>
    <property type="match status" value="1"/>
</dbReference>
<comment type="cofactor">
    <cofactor evidence="2">
        <name>Ca(2+)</name>
        <dbReference type="ChEBI" id="CHEBI:29108"/>
    </cofactor>
</comment>
<keyword evidence="10" id="KW-0732">Signal</keyword>
<keyword evidence="6 15" id="KW-0378">Hydrolase</keyword>
<dbReference type="Gene3D" id="2.60.120.260">
    <property type="entry name" value="Galactose-binding domain-like"/>
    <property type="match status" value="1"/>
</dbReference>
<dbReference type="Gene3D" id="2.60.40.10">
    <property type="entry name" value="Immunoglobulins"/>
    <property type="match status" value="1"/>
</dbReference>
<protein>
    <recommendedName>
        <fullName evidence="5">beta-galactosidase</fullName>
        <ecNumber evidence="5">3.2.1.23</ecNumber>
    </recommendedName>
    <alternativeName>
        <fullName evidence="9">Lactase</fullName>
    </alternativeName>
</protein>
<dbReference type="InterPro" id="IPR036156">
    <property type="entry name" value="Beta-gal/glucu_dom_sf"/>
</dbReference>
<keyword evidence="16" id="KW-1185">Reference proteome</keyword>
<keyword evidence="8 15" id="KW-0326">Glycosidase</keyword>
<dbReference type="Pfam" id="PF02837">
    <property type="entry name" value="Glyco_hydro_2_N"/>
    <property type="match status" value="1"/>
</dbReference>
<feature type="domain" description="Glycosyl hydrolases family 2 sugar binding" evidence="13">
    <location>
        <begin position="76"/>
        <end position="178"/>
    </location>
</feature>
<keyword evidence="7" id="KW-0106">Calcium</keyword>
<feature type="domain" description="Beta galactosidase small chain/" evidence="14">
    <location>
        <begin position="685"/>
        <end position="842"/>
    </location>
</feature>
<dbReference type="InterPro" id="IPR008979">
    <property type="entry name" value="Galactose-bd-like_sf"/>
</dbReference>
<dbReference type="InterPro" id="IPR017853">
    <property type="entry name" value="GH"/>
</dbReference>
<dbReference type="EC" id="3.2.1.23" evidence="5"/>
<evidence type="ECO:0000313" key="15">
    <source>
        <dbReference type="EMBL" id="SUE34524.1"/>
    </source>
</evidence>
<dbReference type="InterPro" id="IPR013783">
    <property type="entry name" value="Ig-like_fold"/>
</dbReference>
<proteinExistence type="inferred from homology"/>
<dbReference type="InterPro" id="IPR014718">
    <property type="entry name" value="GH-type_carb-bd"/>
</dbReference>
<dbReference type="InterPro" id="IPR006104">
    <property type="entry name" value="Glyco_hydro_2_N"/>
</dbReference>
<feature type="domain" description="Glycoside hydrolase family 2 catalytic" evidence="12">
    <location>
        <begin position="286"/>
        <end position="449"/>
    </location>
</feature>
<feature type="signal peptide" evidence="10">
    <location>
        <begin position="1"/>
        <end position="19"/>
    </location>
</feature>
<dbReference type="SUPFAM" id="SSF49785">
    <property type="entry name" value="Galactose-binding domain-like"/>
    <property type="match status" value="1"/>
</dbReference>
<dbReference type="GO" id="GO:0030246">
    <property type="term" value="F:carbohydrate binding"/>
    <property type="evidence" value="ECO:0007669"/>
    <property type="project" value="InterPro"/>
</dbReference>
<dbReference type="InterPro" id="IPR011013">
    <property type="entry name" value="Gal_mutarotase_sf_dom"/>
</dbReference>
<name>A0A379MS17_9BACT</name>
<evidence type="ECO:0000256" key="4">
    <source>
        <dbReference type="ARBA" id="ARBA00011245"/>
    </source>
</evidence>
<evidence type="ECO:0000259" key="12">
    <source>
        <dbReference type="Pfam" id="PF02836"/>
    </source>
</evidence>
<evidence type="ECO:0000256" key="7">
    <source>
        <dbReference type="ARBA" id="ARBA00022837"/>
    </source>
</evidence>
<dbReference type="PANTHER" id="PTHR46323:SF2">
    <property type="entry name" value="BETA-GALACTOSIDASE"/>
    <property type="match status" value="1"/>
</dbReference>
<organism evidence="15 16">
    <name type="scientific">Rikenella microfusus</name>
    <dbReference type="NCBI Taxonomy" id="28139"/>
    <lineage>
        <taxon>Bacteria</taxon>
        <taxon>Pseudomonadati</taxon>
        <taxon>Bacteroidota</taxon>
        <taxon>Bacteroidia</taxon>
        <taxon>Bacteroidales</taxon>
        <taxon>Rikenellaceae</taxon>
        <taxon>Rikenella</taxon>
    </lineage>
</organism>
<dbReference type="Pfam" id="PF02929">
    <property type="entry name" value="Bgal_small_N"/>
    <property type="match status" value="1"/>
</dbReference>
<dbReference type="PANTHER" id="PTHR46323">
    <property type="entry name" value="BETA-GALACTOSIDASE"/>
    <property type="match status" value="1"/>
</dbReference>
<evidence type="ECO:0000256" key="3">
    <source>
        <dbReference type="ARBA" id="ARBA00007401"/>
    </source>
</evidence>
<dbReference type="RefSeq" id="WP_037291901.1">
    <property type="nucleotide sequence ID" value="NZ_UGVL01000001.1"/>
</dbReference>